<comment type="similarity">
    <text evidence="2">Belongs to the bacterial solute-binding protein 5 family.</text>
</comment>
<dbReference type="GO" id="GO:0043190">
    <property type="term" value="C:ATP-binding cassette (ABC) transporter complex"/>
    <property type="evidence" value="ECO:0007669"/>
    <property type="project" value="InterPro"/>
</dbReference>
<dbReference type="Gene3D" id="3.90.76.10">
    <property type="entry name" value="Dipeptide-binding Protein, Domain 1"/>
    <property type="match status" value="1"/>
</dbReference>
<dbReference type="PANTHER" id="PTHR30290:SF38">
    <property type="entry name" value="D,D-DIPEPTIDE-BINDING PERIPLASMIC PROTEIN DDPA-RELATED"/>
    <property type="match status" value="1"/>
</dbReference>
<dbReference type="EMBL" id="AP009384">
    <property type="protein sequence ID" value="BAF88653.1"/>
    <property type="molecule type" value="Genomic_DNA"/>
</dbReference>
<feature type="domain" description="Solute-binding protein family 5" evidence="4">
    <location>
        <begin position="90"/>
        <end position="452"/>
    </location>
</feature>
<reference evidence="5 6" key="5">
    <citation type="journal article" date="2010" name="Appl. Environ. Microbiol.">
        <title>phrR-like gene praR of Azorhizobium caulinodans ORS571 is essential for symbiosis with Sesbania rostrata and is involved in expression of reb genes.</title>
        <authorList>
            <person name="Akiba N."/>
            <person name="Aono T."/>
            <person name="Toyazaki H."/>
            <person name="Sato S."/>
            <person name="Oyaizu H."/>
        </authorList>
    </citation>
    <scope>NUCLEOTIDE SEQUENCE [LARGE SCALE GENOMIC DNA]</scope>
    <source>
        <strain evidence="6">ATCC 43989 / DSM 5975 / JCM 20966 / LMG 6465 / NBRC 14845 / NCIMB 13405 / ORS 571</strain>
    </source>
</reference>
<reference evidence="5 6" key="4">
    <citation type="journal article" date="2009" name="Appl. Environ. Microbiol.">
        <title>Comparative genome-wide transcriptional profiling of Azorhizobium caulinodans ORS571 grown under free-living and symbiotic conditions.</title>
        <authorList>
            <person name="Tsukada S."/>
            <person name="Aono T."/>
            <person name="Akiba N."/>
            <person name="Lee KB."/>
            <person name="Liu CT."/>
            <person name="Toyazaki H."/>
            <person name="Oyaizu H."/>
        </authorList>
    </citation>
    <scope>NUCLEOTIDE SEQUENCE [LARGE SCALE GENOMIC DNA]</scope>
    <source>
        <strain evidence="6">ATCC 43989 / DSM 5975 / JCM 20966 / LMG 6465 / NBRC 14845 / NCIMB 13405 / ORS 571</strain>
    </source>
</reference>
<dbReference type="InterPro" id="IPR000914">
    <property type="entry name" value="SBP_5_dom"/>
</dbReference>
<reference evidence="5 6" key="1">
    <citation type="journal article" date="2007" name="Appl. Environ. Microbiol.">
        <title>Rhizobial factors required for stem nodule maturation and maintenance in Sesbania rostrata-Azorhizobium caulinodans ORS571 symbiosis.</title>
        <authorList>
            <person name="Suzuki S."/>
            <person name="Aono T."/>
            <person name="Lee KB."/>
            <person name="Suzuki T."/>
            <person name="Liu CT."/>
            <person name="Miwa H."/>
            <person name="Wakao S."/>
            <person name="Iki T."/>
            <person name="Oyaizu H."/>
        </authorList>
    </citation>
    <scope>NUCLEOTIDE SEQUENCE [LARGE SCALE GENOMIC DNA]</scope>
    <source>
        <strain evidence="6">ATCC 43989 / DSM 5975 / JCM 20966 / LMG 6465 / NBRC 14845 / NCIMB 13405 / ORS 571</strain>
    </source>
</reference>
<dbReference type="RefSeq" id="WP_012171179.1">
    <property type="nucleotide sequence ID" value="NC_009937.1"/>
</dbReference>
<evidence type="ECO:0000256" key="1">
    <source>
        <dbReference type="ARBA" id="ARBA00004418"/>
    </source>
</evidence>
<dbReference type="STRING" id="438753.AZC_2655"/>
<reference evidence="5 6" key="6">
    <citation type="journal article" date="2011" name="Appl. Environ. Microbiol.">
        <title>Involvement of the azorhizobial chromosome partition gene (parA) in the onset of bacteroid differentiation during Sesbania rostrata stem nodule development.</title>
        <authorList>
            <person name="Liu CT."/>
            <person name="Lee KB."/>
            <person name="Wang YS."/>
            <person name="Peng MH."/>
            <person name="Lee KT."/>
            <person name="Suzuki S."/>
            <person name="Suzuki T."/>
            <person name="Oyaizu H."/>
        </authorList>
    </citation>
    <scope>NUCLEOTIDE SEQUENCE [LARGE SCALE GENOMIC DNA]</scope>
    <source>
        <strain evidence="6">ATCC 43989 / DSM 5975 / JCM 20966 / LMG 6465 / NBRC 14845 / NCIMB 13405 / ORS 571</strain>
    </source>
</reference>
<dbReference type="SUPFAM" id="SSF53850">
    <property type="entry name" value="Periplasmic binding protein-like II"/>
    <property type="match status" value="1"/>
</dbReference>
<dbReference type="PANTHER" id="PTHR30290">
    <property type="entry name" value="PERIPLASMIC BINDING COMPONENT OF ABC TRANSPORTER"/>
    <property type="match status" value="1"/>
</dbReference>
<dbReference type="InterPro" id="IPR039424">
    <property type="entry name" value="SBP_5"/>
</dbReference>
<reference evidence="6" key="2">
    <citation type="submission" date="2007-04" db="EMBL/GenBank/DDBJ databases">
        <title>Complete genome sequence of the nitrogen-fixing bacterium Azorhizobium caulinodans ORS571.</title>
        <authorList>
            <person name="Lee K.B."/>
            <person name="Backer P.D."/>
            <person name="Aono T."/>
            <person name="Liu C.T."/>
            <person name="Suzuki S."/>
            <person name="Suzuki T."/>
            <person name="Kaneko T."/>
            <person name="Yamada M."/>
            <person name="Tabata S."/>
            <person name="Kupfer D.M."/>
            <person name="Najar F.Z."/>
            <person name="Wiley G.B."/>
            <person name="Roe B."/>
            <person name="Binnewies T."/>
            <person name="Ussery D."/>
            <person name="Vereecke D."/>
            <person name="Gevers D."/>
            <person name="Holsters M."/>
            <person name="Oyaizu H."/>
        </authorList>
    </citation>
    <scope>NUCLEOTIDE SEQUENCE [LARGE SCALE GENOMIC DNA]</scope>
    <source>
        <strain evidence="6">ATCC 43989 / DSM 5975 / JCM 20966 / LMG 6465 / NBRC 14845 / NCIMB 13405 / ORS 571</strain>
    </source>
</reference>
<accession>A8I8F3</accession>
<dbReference type="Proteomes" id="UP000000270">
    <property type="component" value="Chromosome"/>
</dbReference>
<dbReference type="GO" id="GO:0015833">
    <property type="term" value="P:peptide transport"/>
    <property type="evidence" value="ECO:0007669"/>
    <property type="project" value="TreeGrafter"/>
</dbReference>
<proteinExistence type="inferred from homology"/>
<dbReference type="Pfam" id="PF00496">
    <property type="entry name" value="SBP_bac_5"/>
    <property type="match status" value="1"/>
</dbReference>
<dbReference type="InterPro" id="IPR006311">
    <property type="entry name" value="TAT_signal"/>
</dbReference>
<evidence type="ECO:0000313" key="5">
    <source>
        <dbReference type="EMBL" id="BAF88653.1"/>
    </source>
</evidence>
<evidence type="ECO:0000259" key="4">
    <source>
        <dbReference type="Pfam" id="PF00496"/>
    </source>
</evidence>
<protein>
    <submittedName>
        <fullName evidence="5">ABC transporter substrate binding protein</fullName>
    </submittedName>
</protein>
<evidence type="ECO:0000256" key="2">
    <source>
        <dbReference type="ARBA" id="ARBA00005695"/>
    </source>
</evidence>
<dbReference type="AlphaFoldDB" id="A8I8F3"/>
<reference evidence="5 6" key="3">
    <citation type="journal article" date="2008" name="BMC Genomics">
        <title>The genome of the versatile nitrogen fixer Azorhizobium caulinodans ORS571.</title>
        <authorList>
            <person name="Lee KB."/>
            <person name="Backer P.D."/>
            <person name="Aono T."/>
            <person name="Liu CT."/>
            <person name="Suzuki S."/>
            <person name="Suzuki T."/>
            <person name="Kaneko T."/>
            <person name="Yamada M."/>
            <person name="Tabata S."/>
            <person name="Kupfer D.M."/>
            <person name="Najar F.Z."/>
            <person name="Wiley G.B."/>
            <person name="Roe B."/>
            <person name="Binnewies T.T."/>
            <person name="Ussery D.W."/>
            <person name="D'Haeze W."/>
            <person name="Herder J.D."/>
            <person name="Gevers D."/>
            <person name="Vereecke D."/>
            <person name="Holsters M."/>
            <person name="Oyaizu H."/>
        </authorList>
    </citation>
    <scope>NUCLEOTIDE SEQUENCE [LARGE SCALE GENOMIC DNA]</scope>
    <source>
        <strain evidence="6">ATCC 43989 / DSM 5975 / JCM 20966 / LMG 6465 / NBRC 14845 / NCIMB 13405 / ORS 571</strain>
    </source>
</reference>
<dbReference type="InterPro" id="IPR030678">
    <property type="entry name" value="Peptide/Ni-bd"/>
</dbReference>
<dbReference type="HOGENOM" id="CLU_017028_7_3_5"/>
<dbReference type="KEGG" id="azc:AZC_2655"/>
<dbReference type="GO" id="GO:0030288">
    <property type="term" value="C:outer membrane-bounded periplasmic space"/>
    <property type="evidence" value="ECO:0007669"/>
    <property type="project" value="UniProtKB-ARBA"/>
</dbReference>
<comment type="subcellular location">
    <subcellularLocation>
        <location evidence="1">Periplasm</location>
    </subcellularLocation>
</comment>
<dbReference type="eggNOG" id="COG0747">
    <property type="taxonomic scope" value="Bacteria"/>
</dbReference>
<keyword evidence="6" id="KW-1185">Reference proteome</keyword>
<dbReference type="PROSITE" id="PS51318">
    <property type="entry name" value="TAT"/>
    <property type="match status" value="1"/>
</dbReference>
<dbReference type="GO" id="GO:1904680">
    <property type="term" value="F:peptide transmembrane transporter activity"/>
    <property type="evidence" value="ECO:0007669"/>
    <property type="project" value="TreeGrafter"/>
</dbReference>
<dbReference type="Gene3D" id="3.40.190.10">
    <property type="entry name" value="Periplasmic binding protein-like II"/>
    <property type="match status" value="1"/>
</dbReference>
<organism evidence="5 6">
    <name type="scientific">Azorhizobium caulinodans (strain ATCC 43989 / DSM 5975 / JCM 20966 / LMG 6465 / NBRC 14845 / NCIMB 13405 / ORS 571)</name>
    <dbReference type="NCBI Taxonomy" id="438753"/>
    <lineage>
        <taxon>Bacteria</taxon>
        <taxon>Pseudomonadati</taxon>
        <taxon>Pseudomonadota</taxon>
        <taxon>Alphaproteobacteria</taxon>
        <taxon>Hyphomicrobiales</taxon>
        <taxon>Xanthobacteraceae</taxon>
        <taxon>Azorhizobium</taxon>
    </lineage>
</organism>
<evidence type="ECO:0000313" key="6">
    <source>
        <dbReference type="Proteomes" id="UP000000270"/>
    </source>
</evidence>
<keyword evidence="3" id="KW-0732">Signal</keyword>
<gene>
    <name evidence="5" type="ordered locus">AZC_2655</name>
</gene>
<evidence type="ECO:0000256" key="3">
    <source>
        <dbReference type="ARBA" id="ARBA00022729"/>
    </source>
</evidence>
<name>A8I8F3_AZOC5</name>
<sequence length="544" mass="60036">MTSELDRLPFGPISRRLFLGGAGAAAATLFIGQNGKAFAAETGQKGGTLTMAVWPDPTALVCAFTSSDQVVLSSAKMTEGLVAYGYDFLPRPRLATAWEPSADGLSIKFTLRQGVKWHDGTDFTSADVAFSFLNLLKPNHPRGRGTFANLTAVDTPDAHTAILRFSKPSPVVMNALSGMESPILPKHIYENGDPLRNPANNAPIGTGPFKFVEWKRGSHIILERFDGYWAQERPYLDRIVMRIINDAGARAAALETGEILLAGPNPVPYSELARFRANPKFDVETRGEELLQHAQAIEVNLRNPILAKVEVRQAILQAVNREAMARAVWYQSGRPATSPIPYQAGDLRLANPPAYPFDVKKAEALLDAAGYPRGADKMRFKLRLDWLPLGEANLRAAEFIKQSLQRVGIDITIRSSDLPTYLKTIYGDYDYDLNVFLYAPIFDPSMGLQRFYWSKAAKPGSPFVIASGYSSPEMDKILESASTEMDPAKRKALFHDFQRLAMTDLPVLPLLDLDYTAIISKRVHGVMDMPEGIRGSFENVWLSA</sequence>
<dbReference type="Gene3D" id="3.10.105.10">
    <property type="entry name" value="Dipeptide-binding Protein, Domain 3"/>
    <property type="match status" value="1"/>
</dbReference>
<dbReference type="CDD" id="cd08517">
    <property type="entry name" value="PBP2_NikA_DppA_OppA_like_13"/>
    <property type="match status" value="1"/>
</dbReference>
<dbReference type="PIRSF" id="PIRSF002741">
    <property type="entry name" value="MppA"/>
    <property type="match status" value="1"/>
</dbReference>